<evidence type="ECO:0000313" key="18">
    <source>
        <dbReference type="EMBL" id="WEJ62004.1"/>
    </source>
</evidence>
<dbReference type="RefSeq" id="WP_275594261.1">
    <property type="nucleotide sequence ID" value="NZ_CP102381.1"/>
</dbReference>
<feature type="transmembrane region" description="Helical" evidence="17">
    <location>
        <begin position="34"/>
        <end position="51"/>
    </location>
</feature>
<comment type="catalytic activity">
    <reaction evidence="1">
        <text>a CDP-1,2-diacyl-sn-glycerol + L-serine = a 1,2-diacyl-sn-glycero-3-phospho-L-serine + CMP + H(+)</text>
        <dbReference type="Rhea" id="RHEA:16913"/>
        <dbReference type="ChEBI" id="CHEBI:15378"/>
        <dbReference type="ChEBI" id="CHEBI:33384"/>
        <dbReference type="ChEBI" id="CHEBI:57262"/>
        <dbReference type="ChEBI" id="CHEBI:58332"/>
        <dbReference type="ChEBI" id="CHEBI:60377"/>
        <dbReference type="EC" id="2.7.8.8"/>
    </reaction>
</comment>
<sequence length="294" mass="31772">MKSFDKGIYLLPNLMTTAALFAGFYAVIAGIQGNFEQGAIAILIAMILDGLDGRIARMTNSCSDFGAEYDSLADMISFGLAPAILIFQWALMDFGKLGWLVAFIYTVAAALRLARFNTQVGVADKRYFQGLPSPAAAALLAGLIWVVESNQIDLAITPVVALVLTVFAGLMMVSNTRFSSFKELNLKDKVPFVTLLVVVLVFVVITIKPAMILFLIFLTYAVSGPVITLLTLKKTRAMRKSHKEGESTEAESAADKNDEVKANESLESVDAQIANSKAETAVPNKTEKEDGKSI</sequence>
<proteinExistence type="inferred from homology"/>
<evidence type="ECO:0000256" key="12">
    <source>
        <dbReference type="ARBA" id="ARBA00023209"/>
    </source>
</evidence>
<accession>A0ABY8C7R3</accession>
<evidence type="ECO:0000313" key="19">
    <source>
        <dbReference type="Proteomes" id="UP001222275"/>
    </source>
</evidence>
<dbReference type="EC" id="2.7.8.8" evidence="4"/>
<evidence type="ECO:0000256" key="2">
    <source>
        <dbReference type="ARBA" id="ARBA00004127"/>
    </source>
</evidence>
<dbReference type="Pfam" id="PF01066">
    <property type="entry name" value="CDP-OH_P_transf"/>
    <property type="match status" value="1"/>
</dbReference>
<feature type="transmembrane region" description="Helical" evidence="17">
    <location>
        <begin position="213"/>
        <end position="232"/>
    </location>
</feature>
<dbReference type="Proteomes" id="UP001222275">
    <property type="component" value="Chromosome"/>
</dbReference>
<keyword evidence="6" id="KW-0444">Lipid biosynthesis</keyword>
<evidence type="ECO:0000256" key="4">
    <source>
        <dbReference type="ARBA" id="ARBA00013174"/>
    </source>
</evidence>
<dbReference type="EMBL" id="CP102381">
    <property type="protein sequence ID" value="WEJ62004.1"/>
    <property type="molecule type" value="Genomic_DNA"/>
</dbReference>
<dbReference type="InterPro" id="IPR050324">
    <property type="entry name" value="CDP-alcohol_PTase-I"/>
</dbReference>
<dbReference type="PROSITE" id="PS00379">
    <property type="entry name" value="CDP_ALCOHOL_P_TRANSF"/>
    <property type="match status" value="1"/>
</dbReference>
<evidence type="ECO:0000256" key="13">
    <source>
        <dbReference type="ARBA" id="ARBA00023264"/>
    </source>
</evidence>
<evidence type="ECO:0000256" key="16">
    <source>
        <dbReference type="SAM" id="MobiDB-lite"/>
    </source>
</evidence>
<dbReference type="InterPro" id="IPR048254">
    <property type="entry name" value="CDP_ALCOHOL_P_TRANSF_CS"/>
</dbReference>
<dbReference type="PANTHER" id="PTHR14269:SF61">
    <property type="entry name" value="CDP-DIACYLGLYCEROL--SERINE O-PHOSPHATIDYLTRANSFERASE"/>
    <property type="match status" value="1"/>
</dbReference>
<keyword evidence="7 15" id="KW-0808">Transferase</keyword>
<feature type="region of interest" description="Disordered" evidence="16">
    <location>
        <begin position="240"/>
        <end position="294"/>
    </location>
</feature>
<feature type="compositionally biased region" description="Basic and acidic residues" evidence="16">
    <location>
        <begin position="285"/>
        <end position="294"/>
    </location>
</feature>
<keyword evidence="9 17" id="KW-1133">Transmembrane helix</keyword>
<feature type="transmembrane region" description="Helical" evidence="17">
    <location>
        <begin position="97"/>
        <end position="115"/>
    </location>
</feature>
<reference evidence="18 19" key="1">
    <citation type="submission" date="2022-06" db="EMBL/GenBank/DDBJ databases">
        <title>Thiomicrohabdus sp. nov, an obligately chemolithoautotrophic, sulfur-oxidizing bacterium isolated from beach of Guanyin Mountain. Amoy.</title>
        <authorList>
            <person name="Zhu H."/>
        </authorList>
    </citation>
    <scope>NUCLEOTIDE SEQUENCE [LARGE SCALE GENOMIC DNA]</scope>
    <source>
        <strain evidence="18 19">XGS-01</strain>
    </source>
</reference>
<feature type="transmembrane region" description="Helical" evidence="17">
    <location>
        <begin position="127"/>
        <end position="147"/>
    </location>
</feature>
<comment type="similarity">
    <text evidence="3 15">Belongs to the CDP-alcohol phosphatidyltransferase class-I family.</text>
</comment>
<name>A0ABY8C7R3_9GAMM</name>
<keyword evidence="19" id="KW-1185">Reference proteome</keyword>
<dbReference type="PANTHER" id="PTHR14269">
    <property type="entry name" value="CDP-DIACYLGLYCEROL--GLYCEROL-3-PHOSPHATE 3-PHOSPHATIDYLTRANSFERASE-RELATED"/>
    <property type="match status" value="1"/>
</dbReference>
<organism evidence="18 19">
    <name type="scientific">Thiomicrorhabdus lithotrophica</name>
    <dbReference type="NCBI Taxonomy" id="2949997"/>
    <lineage>
        <taxon>Bacteria</taxon>
        <taxon>Pseudomonadati</taxon>
        <taxon>Pseudomonadota</taxon>
        <taxon>Gammaproteobacteria</taxon>
        <taxon>Thiotrichales</taxon>
        <taxon>Piscirickettsiaceae</taxon>
        <taxon>Thiomicrorhabdus</taxon>
    </lineage>
</organism>
<keyword evidence="8 17" id="KW-0812">Transmembrane</keyword>
<keyword evidence="11 17" id="KW-0472">Membrane</keyword>
<feature type="transmembrane region" description="Helical" evidence="17">
    <location>
        <begin position="72"/>
        <end position="91"/>
    </location>
</feature>
<evidence type="ECO:0000256" key="1">
    <source>
        <dbReference type="ARBA" id="ARBA00000287"/>
    </source>
</evidence>
<evidence type="ECO:0000256" key="6">
    <source>
        <dbReference type="ARBA" id="ARBA00022516"/>
    </source>
</evidence>
<evidence type="ECO:0000256" key="7">
    <source>
        <dbReference type="ARBA" id="ARBA00022679"/>
    </source>
</evidence>
<evidence type="ECO:0000256" key="3">
    <source>
        <dbReference type="ARBA" id="ARBA00010441"/>
    </source>
</evidence>
<evidence type="ECO:0000256" key="11">
    <source>
        <dbReference type="ARBA" id="ARBA00023136"/>
    </source>
</evidence>
<evidence type="ECO:0000256" key="8">
    <source>
        <dbReference type="ARBA" id="ARBA00022692"/>
    </source>
</evidence>
<dbReference type="InterPro" id="IPR004533">
    <property type="entry name" value="CDP-diaglyc--ser_O-PTrfase"/>
</dbReference>
<evidence type="ECO:0000256" key="10">
    <source>
        <dbReference type="ARBA" id="ARBA00023098"/>
    </source>
</evidence>
<feature type="transmembrane region" description="Helical" evidence="17">
    <location>
        <begin position="7"/>
        <end position="28"/>
    </location>
</feature>
<evidence type="ECO:0000256" key="14">
    <source>
        <dbReference type="ARBA" id="ARBA00032361"/>
    </source>
</evidence>
<dbReference type="InterPro" id="IPR000462">
    <property type="entry name" value="CDP-OH_P_trans"/>
</dbReference>
<keyword evidence="13" id="KW-1208">Phospholipid metabolism</keyword>
<keyword evidence="10" id="KW-0443">Lipid metabolism</keyword>
<evidence type="ECO:0000256" key="17">
    <source>
        <dbReference type="SAM" id="Phobius"/>
    </source>
</evidence>
<feature type="transmembrane region" description="Helical" evidence="17">
    <location>
        <begin position="190"/>
        <end position="207"/>
    </location>
</feature>
<feature type="compositionally biased region" description="Basic and acidic residues" evidence="16">
    <location>
        <begin position="253"/>
        <end position="264"/>
    </location>
</feature>
<dbReference type="GO" id="GO:0003882">
    <property type="term" value="F:CDP-diacylglycerol-serine O-phosphatidyltransferase activity"/>
    <property type="evidence" value="ECO:0007669"/>
    <property type="project" value="UniProtKB-EC"/>
</dbReference>
<comment type="subcellular location">
    <subcellularLocation>
        <location evidence="2">Endomembrane system</location>
        <topology evidence="2">Multi-pass membrane protein</topology>
    </subcellularLocation>
</comment>
<dbReference type="InterPro" id="IPR043130">
    <property type="entry name" value="CDP-OH_PTrfase_TM_dom"/>
</dbReference>
<evidence type="ECO:0000256" key="5">
    <source>
        <dbReference type="ARBA" id="ARBA00017171"/>
    </source>
</evidence>
<feature type="transmembrane region" description="Helical" evidence="17">
    <location>
        <begin position="159"/>
        <end position="178"/>
    </location>
</feature>
<evidence type="ECO:0000256" key="9">
    <source>
        <dbReference type="ARBA" id="ARBA00022989"/>
    </source>
</evidence>
<dbReference type="Gene3D" id="1.20.120.1760">
    <property type="match status" value="1"/>
</dbReference>
<evidence type="ECO:0000256" key="15">
    <source>
        <dbReference type="RuleBase" id="RU003750"/>
    </source>
</evidence>
<gene>
    <name evidence="18" type="primary">pssA</name>
    <name evidence="18" type="ORF">NR989_08255</name>
</gene>
<protein>
    <recommendedName>
        <fullName evidence="5">CDP-diacylglycerol--serine O-phosphatidyltransferase</fullName>
        <ecNumber evidence="4">2.7.8.8</ecNumber>
    </recommendedName>
    <alternativeName>
        <fullName evidence="14">Phosphatidylserine synthase</fullName>
    </alternativeName>
</protein>
<keyword evidence="12" id="KW-0594">Phospholipid biosynthesis</keyword>
<dbReference type="NCBIfam" id="TIGR00473">
    <property type="entry name" value="pssA"/>
    <property type="match status" value="1"/>
</dbReference>